<comment type="caution">
    <text evidence="1">The sequence shown here is derived from an EMBL/GenBank/DDBJ whole genome shotgun (WGS) entry which is preliminary data.</text>
</comment>
<reference evidence="1 2" key="1">
    <citation type="submission" date="2024-04" db="EMBL/GenBank/DDBJ databases">
        <title>genome sequences of Mucor flavus KT1a and Helicostylum pulchrum KT1b strains isolated from the surface of a dry-aged beef.</title>
        <authorList>
            <person name="Toyotome T."/>
            <person name="Hosono M."/>
            <person name="Torimaru M."/>
            <person name="Fukuda K."/>
            <person name="Mikami N."/>
        </authorList>
    </citation>
    <scope>NUCLEOTIDE SEQUENCE [LARGE SCALE GENOMIC DNA]</scope>
    <source>
        <strain evidence="1 2">KT1a</strain>
    </source>
</reference>
<accession>A0ABP9YLX6</accession>
<evidence type="ECO:0000313" key="2">
    <source>
        <dbReference type="Proteomes" id="UP001473302"/>
    </source>
</evidence>
<gene>
    <name evidence="1" type="ORF">MFLAVUS_001243</name>
</gene>
<dbReference type="Proteomes" id="UP001473302">
    <property type="component" value="Unassembled WGS sequence"/>
</dbReference>
<proteinExistence type="predicted"/>
<evidence type="ECO:0000313" key="1">
    <source>
        <dbReference type="EMBL" id="GAA5807864.1"/>
    </source>
</evidence>
<organism evidence="1 2">
    <name type="scientific">Mucor flavus</name>
    <dbReference type="NCBI Taxonomy" id="439312"/>
    <lineage>
        <taxon>Eukaryota</taxon>
        <taxon>Fungi</taxon>
        <taxon>Fungi incertae sedis</taxon>
        <taxon>Mucoromycota</taxon>
        <taxon>Mucoromycotina</taxon>
        <taxon>Mucoromycetes</taxon>
        <taxon>Mucorales</taxon>
        <taxon>Mucorineae</taxon>
        <taxon>Mucoraceae</taxon>
        <taxon>Mucor</taxon>
    </lineage>
</organism>
<keyword evidence="2" id="KW-1185">Reference proteome</keyword>
<dbReference type="EMBL" id="BAABUK010000003">
    <property type="protein sequence ID" value="GAA5807864.1"/>
    <property type="molecule type" value="Genomic_DNA"/>
</dbReference>
<name>A0ABP9YLX6_9FUNG</name>
<protein>
    <submittedName>
        <fullName evidence="1">Uncharacterized protein</fullName>
    </submittedName>
</protein>
<sequence length="164" mass="18808">MNGLGTQANTKKALHWLRRADLFGMERAKEYIEKIVAESTQLPQVISKKVDQLGIQEKRLKTIEERLTSLMTENELLRKNSASNGTKDTSVLVKDKKQGPSKFFQVPNENVTMEKKEPGKPNDIQVKFHSLGLHNCFVDWWLKIVKFADIESEMPIDDIEPELV</sequence>